<evidence type="ECO:0000259" key="7">
    <source>
        <dbReference type="PROSITE" id="PS50157"/>
    </source>
</evidence>
<protein>
    <recommendedName>
        <fullName evidence="7">C2H2-type domain-containing protein</fullName>
    </recommendedName>
</protein>
<dbReference type="PROSITE" id="PS00028">
    <property type="entry name" value="ZINC_FINGER_C2H2_1"/>
    <property type="match status" value="2"/>
</dbReference>
<keyword evidence="3 5" id="KW-0863">Zinc-finger</keyword>
<reference evidence="8 9" key="1">
    <citation type="submission" date="2017-12" db="EMBL/GenBank/DDBJ databases">
        <title>Genome sequence of the mycotoxigenic crop pathogen Fusarium proliferatum, strain ITEM 2341 from Date Palm.</title>
        <authorList>
            <person name="Almiman B.F."/>
            <person name="Shittu T.A."/>
            <person name="Muthumeenakshi S."/>
            <person name="Baroncelli R."/>
            <person name="Sreenivasaprasada S."/>
        </authorList>
    </citation>
    <scope>NUCLEOTIDE SEQUENCE [LARGE SCALE GENOMIC DNA]</scope>
    <source>
        <strain evidence="8 9">ITEM 2341</strain>
    </source>
</reference>
<dbReference type="Proteomes" id="UP000251714">
    <property type="component" value="Unassembled WGS sequence"/>
</dbReference>
<dbReference type="FunFam" id="3.30.160.60:FF:000710">
    <property type="entry name" value="Zinc finger protein 768"/>
    <property type="match status" value="1"/>
</dbReference>
<keyword evidence="2" id="KW-0677">Repeat</keyword>
<organism evidence="8 9">
    <name type="scientific">Gibberella intermedia</name>
    <name type="common">Bulb rot disease fungus</name>
    <name type="synonym">Fusarium proliferatum</name>
    <dbReference type="NCBI Taxonomy" id="948311"/>
    <lineage>
        <taxon>Eukaryota</taxon>
        <taxon>Fungi</taxon>
        <taxon>Dikarya</taxon>
        <taxon>Ascomycota</taxon>
        <taxon>Pezizomycotina</taxon>
        <taxon>Sordariomycetes</taxon>
        <taxon>Hypocreomycetidae</taxon>
        <taxon>Hypocreales</taxon>
        <taxon>Nectriaceae</taxon>
        <taxon>Fusarium</taxon>
        <taxon>Fusarium fujikuroi species complex</taxon>
    </lineage>
</organism>
<keyword evidence="1" id="KW-0479">Metal-binding</keyword>
<evidence type="ECO:0000256" key="3">
    <source>
        <dbReference type="ARBA" id="ARBA00022771"/>
    </source>
</evidence>
<dbReference type="PROSITE" id="PS50157">
    <property type="entry name" value="ZINC_FINGER_C2H2_2"/>
    <property type="match status" value="3"/>
</dbReference>
<dbReference type="Gene3D" id="3.30.160.60">
    <property type="entry name" value="Classic Zinc Finger"/>
    <property type="match status" value="3"/>
</dbReference>
<dbReference type="EMBL" id="PKMI01000039">
    <property type="protein sequence ID" value="RBA12653.1"/>
    <property type="molecule type" value="Genomic_DNA"/>
</dbReference>
<feature type="domain" description="C2H2-type" evidence="7">
    <location>
        <begin position="882"/>
        <end position="909"/>
    </location>
</feature>
<dbReference type="SMART" id="SM00355">
    <property type="entry name" value="ZnF_C2H2"/>
    <property type="match status" value="4"/>
</dbReference>
<dbReference type="InterPro" id="IPR013087">
    <property type="entry name" value="Znf_C2H2_type"/>
</dbReference>
<comment type="caution">
    <text evidence="8">The sequence shown here is derived from an EMBL/GenBank/DDBJ whole genome shotgun (WGS) entry which is preliminary data.</text>
</comment>
<name>A0A365MVT5_GIBIN</name>
<dbReference type="SUPFAM" id="SSF52540">
    <property type="entry name" value="P-loop containing nucleoside triphosphate hydrolases"/>
    <property type="match status" value="1"/>
</dbReference>
<feature type="compositionally biased region" description="Basic and acidic residues" evidence="6">
    <location>
        <begin position="773"/>
        <end position="797"/>
    </location>
</feature>
<evidence type="ECO:0000313" key="8">
    <source>
        <dbReference type="EMBL" id="RBA12653.1"/>
    </source>
</evidence>
<dbReference type="InterPro" id="IPR056884">
    <property type="entry name" value="NPHP3-like_N"/>
</dbReference>
<keyword evidence="4" id="KW-0862">Zinc</keyword>
<sequence length="960" mass="110539">MDNIDLSDFETVLEKFKQGLRSNRDRERFRVTTLNTLRASIAEIQTLQHAGRQLQDLNRLARFLEAAKQFGEVVYWFCKNSEIMPFIWITSSSSACPKAFDELVGLYEKVGKALPLLQQYEGFFLWERLFDTNWKTIKVGLLSIVSNIVRHRDAIQNQANHAQMTDSEDTQTEPVSELDPFKEENYRPQRLAVCHWLRPIDPTADQDLFSKIRGEYPGTGRWLLDNETFKGWFDLRYARIPPLLWLTGLPGAGKTILTSLIVEEAQKLMPRPQVLIFYCKQSPPEHNTFLAVARSFILQLLNQDKDLLLYLYRKHCDRNEAVLSSMPLVQEMLTFLLSSCKSAYIIIDGLDECGREERKVITQWFRHLIESLPKSAPDRLRCLFVSQDDRIGVKDLQGLAKIDIEPQDNKQDVLVYSQAQAGELRRKFEFSEEESSRIAVAVTDSVKGIFLLAKLIWINLLAQTSLADVEEQLNEFPSEINSAYERIMDRIIRQAPHQMKKGALKLLGWLVCAKRPLKWYEIQSLKSINLEQREDNSRFLTGNARYIDIVAKELELACVCIDYLNLPAFACQPTKERVLNGDYGFMDYAVLNWIRHLEVGTLNVSGHEDKVGELSESFETFLRNHWRGPATSVPISEGTKKRLECFKALDFYDQLEQSVASWKNQLRLSKGVKSREVALDLGDLTLSVRKVLEDIVTSSSDPSIHKTINDKYGNMIFKCPRLTCQFFVNGFLTEKERDEHLDKHIRPYRCRDEGCRGSIFGFASMRERDKHLRVTHRDEASHDREFPTDEDVARSMRNDIVTQETPTAQEEAPSPQPEAGHLSESDFESDSVLEPGPEEQSQLRSRERGKPRHFQCPHCPNVYGKRFNLKSHLQSHTDERPFPCPQCTKAFARQTDLTRHQKTHQEKQHVCRGVLGNGATWGCGKAFSRADTLKTHHKSEAGQRCILPFEQGKLQGWHLE</sequence>
<dbReference type="AlphaFoldDB" id="A0A365MVT5"/>
<dbReference type="InterPro" id="IPR027417">
    <property type="entry name" value="P-loop_NTPase"/>
</dbReference>
<dbReference type="PANTHER" id="PTHR10039:SF14">
    <property type="entry name" value="NACHT DOMAIN-CONTAINING PROTEIN"/>
    <property type="match status" value="1"/>
</dbReference>
<dbReference type="InterPro" id="IPR036236">
    <property type="entry name" value="Znf_C2H2_sf"/>
</dbReference>
<dbReference type="Pfam" id="PF24883">
    <property type="entry name" value="NPHP3_N"/>
    <property type="match status" value="1"/>
</dbReference>
<feature type="domain" description="C2H2-type" evidence="7">
    <location>
        <begin position="909"/>
        <end position="945"/>
    </location>
</feature>
<evidence type="ECO:0000256" key="4">
    <source>
        <dbReference type="ARBA" id="ARBA00022833"/>
    </source>
</evidence>
<dbReference type="SUPFAM" id="SSF57667">
    <property type="entry name" value="beta-beta-alpha zinc fingers"/>
    <property type="match status" value="1"/>
</dbReference>
<feature type="domain" description="C2H2-type" evidence="7">
    <location>
        <begin position="854"/>
        <end position="881"/>
    </location>
</feature>
<dbReference type="Pfam" id="PF00096">
    <property type="entry name" value="zf-C2H2"/>
    <property type="match status" value="1"/>
</dbReference>
<evidence type="ECO:0000256" key="6">
    <source>
        <dbReference type="SAM" id="MobiDB-lite"/>
    </source>
</evidence>
<evidence type="ECO:0000313" key="9">
    <source>
        <dbReference type="Proteomes" id="UP000251714"/>
    </source>
</evidence>
<dbReference type="GO" id="GO:0008270">
    <property type="term" value="F:zinc ion binding"/>
    <property type="evidence" value="ECO:0007669"/>
    <property type="project" value="UniProtKB-KW"/>
</dbReference>
<accession>A0A365MVT5</accession>
<gene>
    <name evidence="8" type="ORF">FPRO05_04103</name>
</gene>
<dbReference type="PANTHER" id="PTHR10039">
    <property type="entry name" value="AMELOGENIN"/>
    <property type="match status" value="1"/>
</dbReference>
<proteinExistence type="predicted"/>
<evidence type="ECO:0000256" key="2">
    <source>
        <dbReference type="ARBA" id="ARBA00022737"/>
    </source>
</evidence>
<evidence type="ECO:0000256" key="1">
    <source>
        <dbReference type="ARBA" id="ARBA00022723"/>
    </source>
</evidence>
<dbReference type="Gene3D" id="3.40.50.300">
    <property type="entry name" value="P-loop containing nucleotide triphosphate hydrolases"/>
    <property type="match status" value="1"/>
</dbReference>
<evidence type="ECO:0000256" key="5">
    <source>
        <dbReference type="PROSITE-ProRule" id="PRU00042"/>
    </source>
</evidence>
<feature type="region of interest" description="Disordered" evidence="6">
    <location>
        <begin position="773"/>
        <end position="857"/>
    </location>
</feature>